<proteinExistence type="predicted"/>
<name>A0A2I7QMD8_9CAUD</name>
<dbReference type="EMBL" id="MG592409">
    <property type="protein sequence ID" value="AUR82547.1"/>
    <property type="molecule type" value="Genomic_DNA"/>
</dbReference>
<gene>
    <name evidence="1" type="ORF">NVP1025O_064</name>
</gene>
<sequence length="87" mass="9768">MANFTVWYDPSEDAYEYTKVWCIEGSIGLGFWVARADAVRRVEETVNDPSNPLGLAKMAKFDGLIDHGGFDTATEAIAYIKMQELME</sequence>
<evidence type="ECO:0000313" key="2">
    <source>
        <dbReference type="Proteomes" id="UP000269377"/>
    </source>
</evidence>
<evidence type="ECO:0000313" key="1">
    <source>
        <dbReference type="EMBL" id="AUR82547.1"/>
    </source>
</evidence>
<dbReference type="Proteomes" id="UP000269377">
    <property type="component" value="Segment"/>
</dbReference>
<accession>A0A2I7QMD8</accession>
<reference evidence="1 2" key="1">
    <citation type="submission" date="2017-11" db="EMBL/GenBank/DDBJ databases">
        <title>A major lineage of nontailed dsDNA viruses as unrecognized killers of marine bacteria.</title>
        <authorList>
            <person name="Kauffman K.M."/>
            <person name="Hussain F.A."/>
            <person name="Yang J."/>
            <person name="Arevalo P."/>
            <person name="Brown J.M."/>
            <person name="Chang W.K."/>
            <person name="VanInsberghe D."/>
            <person name="Elsherbini J."/>
            <person name="Cutler M.B."/>
            <person name="Kelly L."/>
            <person name="Polz M.F."/>
        </authorList>
    </citation>
    <scope>NUCLEOTIDE SEQUENCE [LARGE SCALE GENOMIC DNA]</scope>
</reference>
<protein>
    <submittedName>
        <fullName evidence="1">Uncharacterized protein</fullName>
    </submittedName>
</protein>
<organism evidence="1 2">
    <name type="scientific">Vibrio phage 1.025.O._10N.222.46.B6</name>
    <dbReference type="NCBI Taxonomy" id="1881420"/>
    <lineage>
        <taxon>Viruses</taxon>
        <taxon>Duplodnaviria</taxon>
        <taxon>Heunggongvirae</taxon>
        <taxon>Uroviricota</taxon>
        <taxon>Caudoviricetes</taxon>
        <taxon>Schitoviridae</taxon>
        <taxon>Pontosvirinae</taxon>
        <taxon>Nahantvirus</taxon>
        <taxon>Nahantvirus 49C7</taxon>
    </lineage>
</organism>